<evidence type="ECO:0000256" key="2">
    <source>
        <dbReference type="ARBA" id="ARBA00023180"/>
    </source>
</evidence>
<dbReference type="EMBL" id="FNOB01000001">
    <property type="protein sequence ID" value="SDW10133.1"/>
    <property type="molecule type" value="Genomic_DNA"/>
</dbReference>
<evidence type="ECO:0000313" key="4">
    <source>
        <dbReference type="EMBL" id="GHD98599.1"/>
    </source>
</evidence>
<dbReference type="GO" id="GO:0008146">
    <property type="term" value="F:sulfotransferase activity"/>
    <property type="evidence" value="ECO:0007669"/>
    <property type="project" value="InterPro"/>
</dbReference>
<dbReference type="Proteomes" id="UP000634647">
    <property type="component" value="Unassembled WGS sequence"/>
</dbReference>
<dbReference type="PANTHER" id="PTHR10605:SF56">
    <property type="entry name" value="BIFUNCTIONAL HEPARAN SULFATE N-DEACETYLASE_N-SULFOTRANSFERASE"/>
    <property type="match status" value="1"/>
</dbReference>
<dbReference type="EMBL" id="BNAB01000001">
    <property type="protein sequence ID" value="GHD98599.1"/>
    <property type="molecule type" value="Genomic_DNA"/>
</dbReference>
<dbReference type="InterPro" id="IPR037359">
    <property type="entry name" value="NST/OST"/>
</dbReference>
<reference evidence="4" key="3">
    <citation type="submission" date="2023-06" db="EMBL/GenBank/DDBJ databases">
        <authorList>
            <person name="Sun Q."/>
            <person name="Zhou Y."/>
        </authorList>
    </citation>
    <scope>NUCLEOTIDE SEQUENCE</scope>
    <source>
        <strain evidence="4">CGMCC 1.10859</strain>
    </source>
</reference>
<evidence type="ECO:0000313" key="5">
    <source>
        <dbReference type="EMBL" id="SDW10133.1"/>
    </source>
</evidence>
<evidence type="ECO:0000256" key="1">
    <source>
        <dbReference type="ARBA" id="ARBA00022679"/>
    </source>
</evidence>
<dbReference type="InterPro" id="IPR027417">
    <property type="entry name" value="P-loop_NTPase"/>
</dbReference>
<feature type="domain" description="Sulfotransferase" evidence="3">
    <location>
        <begin position="4"/>
        <end position="181"/>
    </location>
</feature>
<dbReference type="Proteomes" id="UP000199541">
    <property type="component" value="Unassembled WGS sequence"/>
</dbReference>
<keyword evidence="2" id="KW-0325">Glycoprotein</keyword>
<reference evidence="4" key="1">
    <citation type="journal article" date="2014" name="Int. J. Syst. Evol. Microbiol.">
        <title>Complete genome sequence of Corynebacterium casei LMG S-19264T (=DSM 44701T), isolated from a smear-ripened cheese.</title>
        <authorList>
            <consortium name="US DOE Joint Genome Institute (JGI-PGF)"/>
            <person name="Walter F."/>
            <person name="Albersmeier A."/>
            <person name="Kalinowski J."/>
            <person name="Ruckert C."/>
        </authorList>
    </citation>
    <scope>NUCLEOTIDE SEQUENCE</scope>
    <source>
        <strain evidence="4">CGMCC 1.10859</strain>
    </source>
</reference>
<dbReference type="AlphaFoldDB" id="A0AAN4UNF5"/>
<dbReference type="Pfam" id="PF00685">
    <property type="entry name" value="Sulfotransfer_1"/>
    <property type="match status" value="1"/>
</dbReference>
<protein>
    <submittedName>
        <fullName evidence="4 5">Sulfotransferase</fullName>
    </submittedName>
</protein>
<keyword evidence="6" id="KW-1185">Reference proteome</keyword>
<proteinExistence type="predicted"/>
<organism evidence="4 7">
    <name type="scientific">Allgaiera indica</name>
    <dbReference type="NCBI Taxonomy" id="765699"/>
    <lineage>
        <taxon>Bacteria</taxon>
        <taxon>Pseudomonadati</taxon>
        <taxon>Pseudomonadota</taxon>
        <taxon>Alphaproteobacteria</taxon>
        <taxon>Rhodobacterales</taxon>
        <taxon>Paracoccaceae</taxon>
        <taxon>Allgaiera</taxon>
    </lineage>
</organism>
<reference evidence="5 6" key="2">
    <citation type="submission" date="2016-10" db="EMBL/GenBank/DDBJ databases">
        <authorList>
            <person name="Varghese N."/>
            <person name="Submissions S."/>
        </authorList>
    </citation>
    <scope>NUCLEOTIDE SEQUENCE [LARGE SCALE GENOMIC DNA]</scope>
    <source>
        <strain evidence="5 6">DSM 24802</strain>
    </source>
</reference>
<dbReference type="RefSeq" id="WP_035844003.1">
    <property type="nucleotide sequence ID" value="NZ_BNAB01000001.1"/>
</dbReference>
<name>A0AAN4UNF5_9RHOB</name>
<sequence>MTLPDFLIIGAMKCGTSTLQTQLAAQQGIFMCDPKEPNFFSDDAIYAKGLDWYESLFAAAAPGDLKGEASTHYTKLPTYPETLPRLRAVLSGPRLIYVIRNPLVRAVSHYVHEWTQGVITGDLDRAIDRHPELIAYGRYGEQIAPWAEAFGAGNILLLSLEEMQADPQGVLDRTGAFLRHPGPVVWRAETARVNVSAERVRRLPLQGLLIDNPVATALRRALVPKAIRARIRASRQMQDRPVLTPERQRALEQVFAEDRARLVALFPGAPALSAAYPFLTS</sequence>
<evidence type="ECO:0000313" key="7">
    <source>
        <dbReference type="Proteomes" id="UP000634647"/>
    </source>
</evidence>
<evidence type="ECO:0000259" key="3">
    <source>
        <dbReference type="Pfam" id="PF00685"/>
    </source>
</evidence>
<evidence type="ECO:0000313" key="6">
    <source>
        <dbReference type="Proteomes" id="UP000199541"/>
    </source>
</evidence>
<gene>
    <name evidence="4" type="ORF">GCM10008024_02760</name>
    <name evidence="5" type="ORF">SAMN05444006_101272</name>
</gene>
<accession>A0AAN4UNF5</accession>
<comment type="caution">
    <text evidence="4">The sequence shown here is derived from an EMBL/GenBank/DDBJ whole genome shotgun (WGS) entry which is preliminary data.</text>
</comment>
<dbReference type="Gene3D" id="3.40.50.300">
    <property type="entry name" value="P-loop containing nucleotide triphosphate hydrolases"/>
    <property type="match status" value="1"/>
</dbReference>
<dbReference type="SUPFAM" id="SSF52540">
    <property type="entry name" value="P-loop containing nucleoside triphosphate hydrolases"/>
    <property type="match status" value="1"/>
</dbReference>
<keyword evidence="1" id="KW-0808">Transferase</keyword>
<dbReference type="InterPro" id="IPR000863">
    <property type="entry name" value="Sulfotransferase_dom"/>
</dbReference>
<dbReference type="PANTHER" id="PTHR10605">
    <property type="entry name" value="HEPARAN SULFATE SULFOTRANSFERASE"/>
    <property type="match status" value="1"/>
</dbReference>